<evidence type="ECO:0000256" key="1">
    <source>
        <dbReference type="ARBA" id="ARBA00022801"/>
    </source>
</evidence>
<name>A0A9W6F9S9_9CHLO</name>
<dbReference type="PANTHER" id="PTHR48070:SF6">
    <property type="entry name" value="ESTERASE OVCA2"/>
    <property type="match status" value="1"/>
</dbReference>
<reference evidence="4 5" key="1">
    <citation type="journal article" date="2023" name="Commun. Biol.">
        <title>Reorganization of the ancestral sex-determining regions during the evolution of trioecy in Pleodorina starrii.</title>
        <authorList>
            <person name="Takahashi K."/>
            <person name="Suzuki S."/>
            <person name="Kawai-Toyooka H."/>
            <person name="Yamamoto K."/>
            <person name="Hamaji T."/>
            <person name="Ootsuki R."/>
            <person name="Yamaguchi H."/>
            <person name="Kawachi M."/>
            <person name="Higashiyama T."/>
            <person name="Nozaki H."/>
        </authorList>
    </citation>
    <scope>NUCLEOTIDE SEQUENCE [LARGE SCALE GENOMIC DNA]</scope>
    <source>
        <strain evidence="4 5">NIES-4479</strain>
    </source>
</reference>
<dbReference type="GO" id="GO:0005634">
    <property type="term" value="C:nucleus"/>
    <property type="evidence" value="ECO:0007669"/>
    <property type="project" value="TreeGrafter"/>
</dbReference>
<protein>
    <recommendedName>
        <fullName evidence="3">Serine hydrolase domain-containing protein</fullName>
    </recommendedName>
</protein>
<dbReference type="Pfam" id="PF03959">
    <property type="entry name" value="FSH1"/>
    <property type="match status" value="1"/>
</dbReference>
<evidence type="ECO:0000313" key="5">
    <source>
        <dbReference type="Proteomes" id="UP001165080"/>
    </source>
</evidence>
<feature type="domain" description="Serine hydrolase" evidence="3">
    <location>
        <begin position="87"/>
        <end position="309"/>
    </location>
</feature>
<feature type="compositionally biased region" description="Basic and acidic residues" evidence="2">
    <location>
        <begin position="67"/>
        <end position="81"/>
    </location>
</feature>
<dbReference type="EMBL" id="BRXU01000048">
    <property type="protein sequence ID" value="GLC61588.1"/>
    <property type="molecule type" value="Genomic_DNA"/>
</dbReference>
<proteinExistence type="predicted"/>
<keyword evidence="5" id="KW-1185">Reference proteome</keyword>
<dbReference type="InterPro" id="IPR005645">
    <property type="entry name" value="FSH-like_dom"/>
</dbReference>
<dbReference type="AlphaFoldDB" id="A0A9W6F9S9"/>
<keyword evidence="1" id="KW-0378">Hydrolase</keyword>
<feature type="region of interest" description="Disordered" evidence="2">
    <location>
        <begin position="41"/>
        <end position="82"/>
    </location>
</feature>
<evidence type="ECO:0000256" key="2">
    <source>
        <dbReference type="SAM" id="MobiDB-lite"/>
    </source>
</evidence>
<comment type="caution">
    <text evidence="4">The sequence shown here is derived from an EMBL/GenBank/DDBJ whole genome shotgun (WGS) entry which is preliminary data.</text>
</comment>
<gene>
    <name evidence="4" type="primary">PLEST009981</name>
    <name evidence="4" type="ORF">PLESTB_001773500</name>
</gene>
<dbReference type="Gene3D" id="3.40.50.1820">
    <property type="entry name" value="alpha/beta hydrolase"/>
    <property type="match status" value="1"/>
</dbReference>
<dbReference type="InterPro" id="IPR050593">
    <property type="entry name" value="LovG"/>
</dbReference>
<dbReference type="SUPFAM" id="SSF53474">
    <property type="entry name" value="alpha/beta-Hydrolases"/>
    <property type="match status" value="1"/>
</dbReference>
<dbReference type="Proteomes" id="UP001165080">
    <property type="component" value="Unassembled WGS sequence"/>
</dbReference>
<sequence>MLCTAVSSESRAAAAGCSAWRQLTPRIGWLPSKILKPARALAKPLQTTSSDGPANGDSSSNVSSTSRDARRREKTGSKGEKMAGATPKLKLLCLHGYMQNAEIFRNRLGSMRKALKSRVEFVFVDAPFEAQGLPGSSDEPDEAVQGVQGGRSWWQYTDTGPNGRPSRATAYMGWEVAQSSLLAALREHQPDGLLGFSQGATAAALLLSHLAAKAAEEEADSGTSAASTQEASSYRLKCSILVAGFLPRDPAAAALLQDGGRRNTVPLLFVTGTSDTLVPPESTAKLWECFNPPTVSSYTHGGAHLVPTCSGQFKIAMAAFLENVNGPASHRVPPAPLHAAQQEQEAAAHCRVRDC</sequence>
<evidence type="ECO:0000313" key="4">
    <source>
        <dbReference type="EMBL" id="GLC61588.1"/>
    </source>
</evidence>
<dbReference type="InterPro" id="IPR029058">
    <property type="entry name" value="AB_hydrolase_fold"/>
</dbReference>
<evidence type="ECO:0000259" key="3">
    <source>
        <dbReference type="Pfam" id="PF03959"/>
    </source>
</evidence>
<dbReference type="PANTHER" id="PTHR48070">
    <property type="entry name" value="ESTERASE OVCA2"/>
    <property type="match status" value="1"/>
</dbReference>
<organism evidence="4 5">
    <name type="scientific">Pleodorina starrii</name>
    <dbReference type="NCBI Taxonomy" id="330485"/>
    <lineage>
        <taxon>Eukaryota</taxon>
        <taxon>Viridiplantae</taxon>
        <taxon>Chlorophyta</taxon>
        <taxon>core chlorophytes</taxon>
        <taxon>Chlorophyceae</taxon>
        <taxon>CS clade</taxon>
        <taxon>Chlamydomonadales</taxon>
        <taxon>Volvocaceae</taxon>
        <taxon>Pleodorina</taxon>
    </lineage>
</organism>
<accession>A0A9W6F9S9</accession>
<dbReference type="GO" id="GO:0005737">
    <property type="term" value="C:cytoplasm"/>
    <property type="evidence" value="ECO:0007669"/>
    <property type="project" value="TreeGrafter"/>
</dbReference>
<dbReference type="GO" id="GO:0016787">
    <property type="term" value="F:hydrolase activity"/>
    <property type="evidence" value="ECO:0007669"/>
    <property type="project" value="UniProtKB-KW"/>
</dbReference>
<dbReference type="OrthoDB" id="414698at2759"/>